<evidence type="ECO:0000256" key="1">
    <source>
        <dbReference type="SAM" id="MobiDB-lite"/>
    </source>
</evidence>
<proteinExistence type="predicted"/>
<accession>B4H4P5</accession>
<sequence>MNFAMLLLVFLCYLLPLSVVPETGWKPESSNSMTKSLFDLYGELKQRPRFGEDQKSLKETSDDLMKFQLCADTTGSCEDKEKILVKDEDDEEYEDAAADDNAGYKDDECGINSDKEREEHQKDGTFMERVSCLIRGIHRSFKAMEDDLNDLASQLHEQLAEQNDEESCPENVQSDECPDQEPDKKGNPTDECGQDSNEDEWQNDPQEDEWQTEPNEVPKKIPDMDLLQQIYLLNAHLYEEDDESSEPELDYGTDTDPDADEESELYPRLQLRHYQDNYL</sequence>
<keyword evidence="2" id="KW-0732">Signal</keyword>
<feature type="compositionally biased region" description="Acidic residues" evidence="1">
    <location>
        <begin position="192"/>
        <end position="211"/>
    </location>
</feature>
<feature type="compositionally biased region" description="Acidic residues" evidence="1">
    <location>
        <begin position="87"/>
        <end position="98"/>
    </location>
</feature>
<feature type="chain" id="PRO_5002808128" evidence="2">
    <location>
        <begin position="20"/>
        <end position="279"/>
    </location>
</feature>
<protein>
    <submittedName>
        <fullName evidence="3">GL18272</fullName>
    </submittedName>
</protein>
<keyword evidence="4" id="KW-1185">Reference proteome</keyword>
<evidence type="ECO:0000256" key="2">
    <source>
        <dbReference type="SAM" id="SignalP"/>
    </source>
</evidence>
<gene>
    <name evidence="3" type="primary">Dper\GL18272</name>
    <name evidence="3" type="ORF">Dper_GL18272</name>
</gene>
<feature type="region of interest" description="Disordered" evidence="1">
    <location>
        <begin position="84"/>
        <end position="123"/>
    </location>
</feature>
<name>B4H4P5_DROPE</name>
<dbReference type="EMBL" id="CH479209">
    <property type="protein sequence ID" value="EDW32657.1"/>
    <property type="molecule type" value="Genomic_DNA"/>
</dbReference>
<organism evidence="4">
    <name type="scientific">Drosophila persimilis</name>
    <name type="common">Fruit fly</name>
    <dbReference type="NCBI Taxonomy" id="7234"/>
    <lineage>
        <taxon>Eukaryota</taxon>
        <taxon>Metazoa</taxon>
        <taxon>Ecdysozoa</taxon>
        <taxon>Arthropoda</taxon>
        <taxon>Hexapoda</taxon>
        <taxon>Insecta</taxon>
        <taxon>Pterygota</taxon>
        <taxon>Neoptera</taxon>
        <taxon>Endopterygota</taxon>
        <taxon>Diptera</taxon>
        <taxon>Brachycera</taxon>
        <taxon>Muscomorpha</taxon>
        <taxon>Ephydroidea</taxon>
        <taxon>Drosophilidae</taxon>
        <taxon>Drosophila</taxon>
        <taxon>Sophophora</taxon>
    </lineage>
</organism>
<feature type="signal peptide" evidence="2">
    <location>
        <begin position="1"/>
        <end position="19"/>
    </location>
</feature>
<dbReference type="OMA" id="FMERVSC"/>
<feature type="compositionally biased region" description="Acidic residues" evidence="1">
    <location>
        <begin position="239"/>
        <end position="264"/>
    </location>
</feature>
<feature type="region of interest" description="Disordered" evidence="1">
    <location>
        <begin position="237"/>
        <end position="279"/>
    </location>
</feature>
<feature type="compositionally biased region" description="Basic and acidic residues" evidence="1">
    <location>
        <begin position="102"/>
        <end position="123"/>
    </location>
</feature>
<reference evidence="3 4" key="1">
    <citation type="journal article" date="2007" name="Nature">
        <title>Evolution of genes and genomes on the Drosophila phylogeny.</title>
        <authorList>
            <consortium name="Drosophila 12 Genomes Consortium"/>
            <person name="Clark A.G."/>
            <person name="Eisen M.B."/>
            <person name="Smith D.R."/>
            <person name="Bergman C.M."/>
            <person name="Oliver B."/>
            <person name="Markow T.A."/>
            <person name="Kaufman T.C."/>
            <person name="Kellis M."/>
            <person name="Gelbart W."/>
            <person name="Iyer V.N."/>
            <person name="Pollard D.A."/>
            <person name="Sackton T.B."/>
            <person name="Larracuente A.M."/>
            <person name="Singh N.D."/>
            <person name="Abad J.P."/>
            <person name="Abt D.N."/>
            <person name="Adryan B."/>
            <person name="Aguade M."/>
            <person name="Akashi H."/>
            <person name="Anderson W.W."/>
            <person name="Aquadro C.F."/>
            <person name="Ardell D.H."/>
            <person name="Arguello R."/>
            <person name="Artieri C.G."/>
            <person name="Barbash D.A."/>
            <person name="Barker D."/>
            <person name="Barsanti P."/>
            <person name="Batterham P."/>
            <person name="Batzoglou S."/>
            <person name="Begun D."/>
            <person name="Bhutkar A."/>
            <person name="Blanco E."/>
            <person name="Bosak S.A."/>
            <person name="Bradley R.K."/>
            <person name="Brand A.D."/>
            <person name="Brent M.R."/>
            <person name="Brooks A.N."/>
            <person name="Brown R.H."/>
            <person name="Butlin R.K."/>
            <person name="Caggese C."/>
            <person name="Calvi B.R."/>
            <person name="Bernardo de Carvalho A."/>
            <person name="Caspi A."/>
            <person name="Castrezana S."/>
            <person name="Celniker S.E."/>
            <person name="Chang J.L."/>
            <person name="Chapple C."/>
            <person name="Chatterji S."/>
            <person name="Chinwalla A."/>
            <person name="Civetta A."/>
            <person name="Clifton S.W."/>
            <person name="Comeron J.M."/>
            <person name="Costello J.C."/>
            <person name="Coyne J.A."/>
            <person name="Daub J."/>
            <person name="David R.G."/>
            <person name="Delcher A.L."/>
            <person name="Delehaunty K."/>
            <person name="Do C.B."/>
            <person name="Ebling H."/>
            <person name="Edwards K."/>
            <person name="Eickbush T."/>
            <person name="Evans J.D."/>
            <person name="Filipski A."/>
            <person name="Findeiss S."/>
            <person name="Freyhult E."/>
            <person name="Fulton L."/>
            <person name="Fulton R."/>
            <person name="Garcia A.C."/>
            <person name="Gardiner A."/>
            <person name="Garfield D.A."/>
            <person name="Garvin B.E."/>
            <person name="Gibson G."/>
            <person name="Gilbert D."/>
            <person name="Gnerre S."/>
            <person name="Godfrey J."/>
            <person name="Good R."/>
            <person name="Gotea V."/>
            <person name="Gravely B."/>
            <person name="Greenberg A.J."/>
            <person name="Griffiths-Jones S."/>
            <person name="Gross S."/>
            <person name="Guigo R."/>
            <person name="Gustafson E.A."/>
            <person name="Haerty W."/>
            <person name="Hahn M.W."/>
            <person name="Halligan D.L."/>
            <person name="Halpern A.L."/>
            <person name="Halter G.M."/>
            <person name="Han M.V."/>
            <person name="Heger A."/>
            <person name="Hillier L."/>
            <person name="Hinrichs A.S."/>
            <person name="Holmes I."/>
            <person name="Hoskins R.A."/>
            <person name="Hubisz M.J."/>
            <person name="Hultmark D."/>
            <person name="Huntley M.A."/>
            <person name="Jaffe D.B."/>
            <person name="Jagadeeshan S."/>
            <person name="Jeck W.R."/>
            <person name="Johnson J."/>
            <person name="Jones C.D."/>
            <person name="Jordan W.C."/>
            <person name="Karpen G.H."/>
            <person name="Kataoka E."/>
            <person name="Keightley P.D."/>
            <person name="Kheradpour P."/>
            <person name="Kirkness E.F."/>
            <person name="Koerich L.B."/>
            <person name="Kristiansen K."/>
            <person name="Kudrna D."/>
            <person name="Kulathinal R.J."/>
            <person name="Kumar S."/>
            <person name="Kwok R."/>
            <person name="Lander E."/>
            <person name="Langley C.H."/>
            <person name="Lapoint R."/>
            <person name="Lazzaro B.P."/>
            <person name="Lee S.J."/>
            <person name="Levesque L."/>
            <person name="Li R."/>
            <person name="Lin C.F."/>
            <person name="Lin M.F."/>
            <person name="Lindblad-Toh K."/>
            <person name="Llopart A."/>
            <person name="Long M."/>
            <person name="Low L."/>
            <person name="Lozovsky E."/>
            <person name="Lu J."/>
            <person name="Luo M."/>
            <person name="Machado C.A."/>
            <person name="Makalowski W."/>
            <person name="Marzo M."/>
            <person name="Matsuda M."/>
            <person name="Matzkin L."/>
            <person name="McAllister B."/>
            <person name="McBride C.S."/>
            <person name="McKernan B."/>
            <person name="McKernan K."/>
            <person name="Mendez-Lago M."/>
            <person name="Minx P."/>
            <person name="Mollenhauer M.U."/>
            <person name="Montooth K."/>
            <person name="Mount S.M."/>
            <person name="Mu X."/>
            <person name="Myers E."/>
            <person name="Negre B."/>
            <person name="Newfeld S."/>
            <person name="Nielsen R."/>
            <person name="Noor M.A."/>
            <person name="O'Grady P."/>
            <person name="Pachter L."/>
            <person name="Papaceit M."/>
            <person name="Parisi M.J."/>
            <person name="Parisi M."/>
            <person name="Parts L."/>
            <person name="Pedersen J.S."/>
            <person name="Pesole G."/>
            <person name="Phillippy A.M."/>
            <person name="Ponting C.P."/>
            <person name="Pop M."/>
            <person name="Porcelli D."/>
            <person name="Powell J.R."/>
            <person name="Prohaska S."/>
            <person name="Pruitt K."/>
            <person name="Puig M."/>
            <person name="Quesneville H."/>
            <person name="Ram K.R."/>
            <person name="Rand D."/>
            <person name="Rasmussen M.D."/>
            <person name="Reed L.K."/>
            <person name="Reenan R."/>
            <person name="Reily A."/>
            <person name="Remington K.A."/>
            <person name="Rieger T.T."/>
            <person name="Ritchie M.G."/>
            <person name="Robin C."/>
            <person name="Rogers Y.H."/>
            <person name="Rohde C."/>
            <person name="Rozas J."/>
            <person name="Rubenfield M.J."/>
            <person name="Ruiz A."/>
            <person name="Russo S."/>
            <person name="Salzberg S.L."/>
            <person name="Sanchez-Gracia A."/>
            <person name="Saranga D.J."/>
            <person name="Sato H."/>
            <person name="Schaeffer S.W."/>
            <person name="Schatz M.C."/>
            <person name="Schlenke T."/>
            <person name="Schwartz R."/>
            <person name="Segarra C."/>
            <person name="Singh R.S."/>
            <person name="Sirot L."/>
            <person name="Sirota M."/>
            <person name="Sisneros N.B."/>
            <person name="Smith C.D."/>
            <person name="Smith T.F."/>
            <person name="Spieth J."/>
            <person name="Stage D.E."/>
            <person name="Stark A."/>
            <person name="Stephan W."/>
            <person name="Strausberg R.L."/>
            <person name="Strempel S."/>
            <person name="Sturgill D."/>
            <person name="Sutton G."/>
            <person name="Sutton G.G."/>
            <person name="Tao W."/>
            <person name="Teichmann S."/>
            <person name="Tobari Y.N."/>
            <person name="Tomimura Y."/>
            <person name="Tsolas J.M."/>
            <person name="Valente V.L."/>
            <person name="Venter E."/>
            <person name="Venter J.C."/>
            <person name="Vicario S."/>
            <person name="Vieira F.G."/>
            <person name="Vilella A.J."/>
            <person name="Villasante A."/>
            <person name="Walenz B."/>
            <person name="Wang J."/>
            <person name="Wasserman M."/>
            <person name="Watts T."/>
            <person name="Wilson D."/>
            <person name="Wilson R.K."/>
            <person name="Wing R.A."/>
            <person name="Wolfner M.F."/>
            <person name="Wong A."/>
            <person name="Wong G.K."/>
            <person name="Wu C.I."/>
            <person name="Wu G."/>
            <person name="Yamamoto D."/>
            <person name="Yang H.P."/>
            <person name="Yang S.P."/>
            <person name="Yorke J.A."/>
            <person name="Yoshida K."/>
            <person name="Zdobnov E."/>
            <person name="Zhang P."/>
            <person name="Zhang Y."/>
            <person name="Zimin A.V."/>
            <person name="Baldwin J."/>
            <person name="Abdouelleil A."/>
            <person name="Abdulkadir J."/>
            <person name="Abebe A."/>
            <person name="Abera B."/>
            <person name="Abreu J."/>
            <person name="Acer S.C."/>
            <person name="Aftuck L."/>
            <person name="Alexander A."/>
            <person name="An P."/>
            <person name="Anderson E."/>
            <person name="Anderson S."/>
            <person name="Arachi H."/>
            <person name="Azer M."/>
            <person name="Bachantsang P."/>
            <person name="Barry A."/>
            <person name="Bayul T."/>
            <person name="Berlin A."/>
            <person name="Bessette D."/>
            <person name="Bloom T."/>
            <person name="Blye J."/>
            <person name="Boguslavskiy L."/>
            <person name="Bonnet C."/>
            <person name="Boukhgalter B."/>
            <person name="Bourzgui I."/>
            <person name="Brown A."/>
            <person name="Cahill P."/>
            <person name="Channer S."/>
            <person name="Cheshatsang Y."/>
            <person name="Chuda L."/>
            <person name="Citroen M."/>
            <person name="Collymore A."/>
            <person name="Cooke P."/>
            <person name="Costello M."/>
            <person name="D'Aco K."/>
            <person name="Daza R."/>
            <person name="De Haan G."/>
            <person name="DeGray S."/>
            <person name="DeMaso C."/>
            <person name="Dhargay N."/>
            <person name="Dooley K."/>
            <person name="Dooley E."/>
            <person name="Doricent M."/>
            <person name="Dorje P."/>
            <person name="Dorjee K."/>
            <person name="Dupes A."/>
            <person name="Elong R."/>
            <person name="Falk J."/>
            <person name="Farina A."/>
            <person name="Faro S."/>
            <person name="Ferguson D."/>
            <person name="Fisher S."/>
            <person name="Foley C.D."/>
            <person name="Franke A."/>
            <person name="Friedrich D."/>
            <person name="Gadbois L."/>
            <person name="Gearin G."/>
            <person name="Gearin C.R."/>
            <person name="Giannoukos G."/>
            <person name="Goode T."/>
            <person name="Graham J."/>
            <person name="Grandbois E."/>
            <person name="Grewal S."/>
            <person name="Gyaltsen K."/>
            <person name="Hafez N."/>
            <person name="Hagos B."/>
            <person name="Hall J."/>
            <person name="Henson C."/>
            <person name="Hollinger A."/>
            <person name="Honan T."/>
            <person name="Huard M.D."/>
            <person name="Hughes L."/>
            <person name="Hurhula B."/>
            <person name="Husby M.E."/>
            <person name="Kamat A."/>
            <person name="Kanga B."/>
            <person name="Kashin S."/>
            <person name="Khazanovich D."/>
            <person name="Kisner P."/>
            <person name="Lance K."/>
            <person name="Lara M."/>
            <person name="Lee W."/>
            <person name="Lennon N."/>
            <person name="Letendre F."/>
            <person name="LeVine R."/>
            <person name="Lipovsky A."/>
            <person name="Liu X."/>
            <person name="Liu J."/>
            <person name="Liu S."/>
            <person name="Lokyitsang T."/>
            <person name="Lokyitsang Y."/>
            <person name="Lubonja R."/>
            <person name="Lui A."/>
            <person name="MacDonald P."/>
            <person name="Magnisalis V."/>
            <person name="Maru K."/>
            <person name="Matthews C."/>
            <person name="McCusker W."/>
            <person name="McDonough S."/>
            <person name="Mehta T."/>
            <person name="Meldrim J."/>
            <person name="Meneus L."/>
            <person name="Mihai O."/>
            <person name="Mihalev A."/>
            <person name="Mihova T."/>
            <person name="Mittelman R."/>
            <person name="Mlenga V."/>
            <person name="Montmayeur A."/>
            <person name="Mulrain L."/>
            <person name="Navidi A."/>
            <person name="Naylor J."/>
            <person name="Negash T."/>
            <person name="Nguyen T."/>
            <person name="Nguyen N."/>
            <person name="Nicol R."/>
            <person name="Norbu C."/>
            <person name="Norbu N."/>
            <person name="Novod N."/>
            <person name="O'Neill B."/>
            <person name="Osman S."/>
            <person name="Markiewicz E."/>
            <person name="Oyono O.L."/>
            <person name="Patti C."/>
            <person name="Phunkhang P."/>
            <person name="Pierre F."/>
            <person name="Priest M."/>
            <person name="Raghuraman S."/>
            <person name="Rege F."/>
            <person name="Reyes R."/>
            <person name="Rise C."/>
            <person name="Rogov P."/>
            <person name="Ross K."/>
            <person name="Ryan E."/>
            <person name="Settipalli S."/>
            <person name="Shea T."/>
            <person name="Sherpa N."/>
            <person name="Shi L."/>
            <person name="Shih D."/>
            <person name="Sparrow T."/>
            <person name="Spaulding J."/>
            <person name="Stalker J."/>
            <person name="Stange-Thomann N."/>
            <person name="Stavropoulos S."/>
            <person name="Stone C."/>
            <person name="Strader C."/>
            <person name="Tesfaye S."/>
            <person name="Thomson T."/>
            <person name="Thoulutsang Y."/>
            <person name="Thoulutsang D."/>
            <person name="Topham K."/>
            <person name="Topping I."/>
            <person name="Tsamla T."/>
            <person name="Vassiliev H."/>
            <person name="Vo A."/>
            <person name="Wangchuk T."/>
            <person name="Wangdi T."/>
            <person name="Weiand M."/>
            <person name="Wilkinson J."/>
            <person name="Wilson A."/>
            <person name="Yadav S."/>
            <person name="Young G."/>
            <person name="Yu Q."/>
            <person name="Zembek L."/>
            <person name="Zhong D."/>
            <person name="Zimmer A."/>
            <person name="Zwirko Z."/>
            <person name="Jaffe D.B."/>
            <person name="Alvarez P."/>
            <person name="Brockman W."/>
            <person name="Butler J."/>
            <person name="Chin C."/>
            <person name="Gnerre S."/>
            <person name="Grabherr M."/>
            <person name="Kleber M."/>
            <person name="Mauceli E."/>
            <person name="MacCallum I."/>
        </authorList>
    </citation>
    <scope>NUCLEOTIDE SEQUENCE [LARGE SCALE GENOMIC DNA]</scope>
    <source>
        <strain evidence="4">MSH-3 / Tucson 14011-0111.49</strain>
    </source>
</reference>
<evidence type="ECO:0000313" key="4">
    <source>
        <dbReference type="Proteomes" id="UP000008744"/>
    </source>
</evidence>
<dbReference type="Proteomes" id="UP000008744">
    <property type="component" value="Unassembled WGS sequence"/>
</dbReference>
<dbReference type="AlphaFoldDB" id="B4H4P5"/>
<feature type="region of interest" description="Disordered" evidence="1">
    <location>
        <begin position="154"/>
        <end position="223"/>
    </location>
</feature>
<dbReference type="HOGENOM" id="CLU_998431_0_0_1"/>
<evidence type="ECO:0000313" key="3">
    <source>
        <dbReference type="EMBL" id="EDW32657.1"/>
    </source>
</evidence>